<keyword evidence="7" id="KW-0630">Potassium</keyword>
<gene>
    <name evidence="16" type="ORF">Tci_065690</name>
</gene>
<evidence type="ECO:0000259" key="13">
    <source>
        <dbReference type="Pfam" id="PF00892"/>
    </source>
</evidence>
<accession>A0A6L2P925</accession>
<feature type="transmembrane region" description="Helical" evidence="12">
    <location>
        <begin position="294"/>
        <end position="312"/>
    </location>
</feature>
<feature type="transmembrane region" description="Helical" evidence="12">
    <location>
        <begin position="444"/>
        <end position="465"/>
    </location>
</feature>
<dbReference type="GO" id="GO:0005886">
    <property type="term" value="C:plasma membrane"/>
    <property type="evidence" value="ECO:0007669"/>
    <property type="project" value="UniProtKB-SubCell"/>
</dbReference>
<feature type="transmembrane region" description="Helical" evidence="12">
    <location>
        <begin position="573"/>
        <end position="592"/>
    </location>
</feature>
<dbReference type="Pfam" id="PF02705">
    <property type="entry name" value="K_trans"/>
    <property type="match status" value="1"/>
</dbReference>
<keyword evidence="6 12" id="KW-0812">Transmembrane</keyword>
<feature type="domain" description="K+ potassium transporter C-terminal" evidence="15">
    <location>
        <begin position="767"/>
        <end position="869"/>
    </location>
</feature>
<dbReference type="SUPFAM" id="SSF103481">
    <property type="entry name" value="Multidrug resistance efflux transporter EmrE"/>
    <property type="match status" value="2"/>
</dbReference>
<evidence type="ECO:0000259" key="15">
    <source>
        <dbReference type="Pfam" id="PF22776"/>
    </source>
</evidence>
<dbReference type="EMBL" id="BKCJ010010913">
    <property type="protein sequence ID" value="GEU93712.1"/>
    <property type="molecule type" value="Genomic_DNA"/>
</dbReference>
<organism evidence="16">
    <name type="scientific">Tanacetum cinerariifolium</name>
    <name type="common">Dalmatian daisy</name>
    <name type="synonym">Chrysanthemum cinerariifolium</name>
    <dbReference type="NCBI Taxonomy" id="118510"/>
    <lineage>
        <taxon>Eukaryota</taxon>
        <taxon>Viridiplantae</taxon>
        <taxon>Streptophyta</taxon>
        <taxon>Embryophyta</taxon>
        <taxon>Tracheophyta</taxon>
        <taxon>Spermatophyta</taxon>
        <taxon>Magnoliopsida</taxon>
        <taxon>eudicotyledons</taxon>
        <taxon>Gunneridae</taxon>
        <taxon>Pentapetalae</taxon>
        <taxon>asterids</taxon>
        <taxon>campanulids</taxon>
        <taxon>Asterales</taxon>
        <taxon>Asteraceae</taxon>
        <taxon>Asteroideae</taxon>
        <taxon>Anthemideae</taxon>
        <taxon>Anthemidinae</taxon>
        <taxon>Tanacetum</taxon>
    </lineage>
</organism>
<feature type="transmembrane region" description="Helical" evidence="12">
    <location>
        <begin position="647"/>
        <end position="674"/>
    </location>
</feature>
<feature type="transmembrane region" description="Helical" evidence="12">
    <location>
        <begin position="268"/>
        <end position="288"/>
    </location>
</feature>
<comment type="similarity">
    <text evidence="2">Belongs to the drug/metabolite transporter (DMT) superfamily. Plant drug/metabolite exporter (P-DME) (TC 2.A.7.4) family.</text>
</comment>
<feature type="domain" description="EamA" evidence="13">
    <location>
        <begin position="6"/>
        <end position="145"/>
    </location>
</feature>
<dbReference type="InterPro" id="IPR003855">
    <property type="entry name" value="K+_transporter"/>
</dbReference>
<evidence type="ECO:0000256" key="5">
    <source>
        <dbReference type="ARBA" id="ARBA00022538"/>
    </source>
</evidence>
<dbReference type="InterPro" id="IPR053951">
    <property type="entry name" value="K_trans_N"/>
</dbReference>
<feature type="transmembrane region" description="Helical" evidence="12">
    <location>
        <begin position="172"/>
        <end position="191"/>
    </location>
</feature>
<feature type="transmembrane region" description="Helical" evidence="12">
    <location>
        <begin position="695"/>
        <end position="719"/>
    </location>
</feature>
<name>A0A6L2P925_TANCI</name>
<comment type="similarity">
    <text evidence="3">Belongs to the HAK/KUP transporter (TC 2.A.72.3) family.</text>
</comment>
<feature type="domain" description="K+ potassium transporter integral membrane" evidence="14">
    <location>
        <begin position="599"/>
        <end position="732"/>
    </location>
</feature>
<feature type="region of interest" description="Disordered" evidence="11">
    <location>
        <begin position="894"/>
        <end position="919"/>
    </location>
</feature>
<evidence type="ECO:0000256" key="1">
    <source>
        <dbReference type="ARBA" id="ARBA00004651"/>
    </source>
</evidence>
<comment type="caution">
    <text evidence="16">The sequence shown here is derived from an EMBL/GenBank/DDBJ whole genome shotgun (WGS) entry which is preliminary data.</text>
</comment>
<evidence type="ECO:0000256" key="6">
    <source>
        <dbReference type="ARBA" id="ARBA00022692"/>
    </source>
</evidence>
<evidence type="ECO:0000259" key="14">
    <source>
        <dbReference type="Pfam" id="PF02705"/>
    </source>
</evidence>
<evidence type="ECO:0000256" key="2">
    <source>
        <dbReference type="ARBA" id="ARBA00007635"/>
    </source>
</evidence>
<comment type="subcellular location">
    <subcellularLocation>
        <location evidence="1">Cell membrane</location>
        <topology evidence="1">Multi-pass membrane protein</topology>
    </subcellularLocation>
</comment>
<keyword evidence="9" id="KW-0406">Ion transport</keyword>
<evidence type="ECO:0000256" key="8">
    <source>
        <dbReference type="ARBA" id="ARBA00022989"/>
    </source>
</evidence>
<evidence type="ECO:0000313" key="16">
    <source>
        <dbReference type="EMBL" id="GEU93712.1"/>
    </source>
</evidence>
<keyword evidence="5" id="KW-0633">Potassium transport</keyword>
<feature type="transmembrane region" description="Helical" evidence="12">
    <location>
        <begin position="203"/>
        <end position="225"/>
    </location>
</feature>
<keyword evidence="8 12" id="KW-1133">Transmembrane helix</keyword>
<evidence type="ECO:0000256" key="12">
    <source>
        <dbReference type="SAM" id="Phobius"/>
    </source>
</evidence>
<feature type="domain" description="EamA" evidence="13">
    <location>
        <begin position="175"/>
        <end position="312"/>
    </location>
</feature>
<evidence type="ECO:0000256" key="7">
    <source>
        <dbReference type="ARBA" id="ARBA00022958"/>
    </source>
</evidence>
<dbReference type="InterPro" id="IPR037185">
    <property type="entry name" value="EmrE-like"/>
</dbReference>
<evidence type="ECO:0000256" key="4">
    <source>
        <dbReference type="ARBA" id="ARBA00022448"/>
    </source>
</evidence>
<feature type="transmembrane region" description="Helical" evidence="12">
    <location>
        <begin position="96"/>
        <end position="117"/>
    </location>
</feature>
<sequence>MKEYVGMVSAQVAQVLLMVVSKSAIADGMSNYSFIFYSNALASLILLPLSLIFHRRSVDLPKLGSIVVCGFFIIGLLGFLAQVFGYTGISYSSATLATTLLNLIPGFTFILAILFRMEAINLGSSTTQAKFIGTLVSIAGAILVTLYKGPAILSYSLKSQTTTHLLVQPSNWVLGGIFLTIDAVFSSGYIIAQAFVLKRYPPVMIVMFSYCFVCTILSALVASVVEDDLSSFSLQPKKRLFSILYSGVFGSAFQVTVQAWCVRKRGPLFVAMFHPIGIVISTLIGVIFLGDGFYFGSLLGSVVVVIGFYTVMWGKAEEQKIVAVNRGGRAKLNDEVAPLLQDDENKPQFLEPNSVLSYTGSFSHGEMMKYVQVQGGLMVVKWIQNHHHGHCLMIMIMVYEASIWQTLGLAFQTLGVVYGDMGTSPLYVFTDVFTKVQIESDIDVFGALSLIIYTIALVPLAKYVFIVLKANDNGEGGIFALYSLICRYAKINLLPNRQQADERISSFRLKLPTPELERALSIKEKLEHNSFYKTLLLLLVLMGTSMIIGYGILTPAISVMSAVSGLEGKIPGFGTGALVTVSVVILVGLFGIQRFGTSHFSVPSIQIAFSFVVFPCLLLAYMGQAAYLMKHPDSASRIFYDSIPDGIFWPVFVVATIAAVIASQAMISASFSCIKQSMALGCFLRLKVIHTSRKFMGQIYIPVINWFLMIVCVLVVATFQSTTDIANAYGLVSFRSSLHSGSQGDDGKISMDFMNDLGSTLGTVRVPGIGLLYNELVHGVPSVLGQFLLDLPAIHSTLVFVCIKYVPVPVVSQDERFLFRRVCPKDYHIFQCVARYGYKDVRKEDHHAFEQLLVESLEKFMRKAAQELELENDINDADFESVSVGQRSYSGELSVPLIQPDGDPVLPSSVMGPIDDHPS</sequence>
<dbReference type="PANTHER" id="PTHR30540:SF4">
    <property type="entry name" value="POTASSIUM TRANSPORTER 12-RELATED"/>
    <property type="match status" value="1"/>
</dbReference>
<evidence type="ECO:0000256" key="9">
    <source>
        <dbReference type="ARBA" id="ARBA00023065"/>
    </source>
</evidence>
<feature type="transmembrane region" description="Helical" evidence="12">
    <location>
        <begin position="129"/>
        <end position="147"/>
    </location>
</feature>
<proteinExistence type="inferred from homology"/>
<feature type="transmembrane region" description="Helical" evidence="12">
    <location>
        <begin position="34"/>
        <end position="53"/>
    </location>
</feature>
<dbReference type="InterPro" id="IPR053952">
    <property type="entry name" value="K_trans_C"/>
</dbReference>
<keyword evidence="10 12" id="KW-0472">Membrane</keyword>
<dbReference type="GO" id="GO:0015079">
    <property type="term" value="F:potassium ion transmembrane transporter activity"/>
    <property type="evidence" value="ECO:0007669"/>
    <property type="project" value="InterPro"/>
</dbReference>
<dbReference type="InterPro" id="IPR000620">
    <property type="entry name" value="EamA_dom"/>
</dbReference>
<evidence type="ECO:0000256" key="10">
    <source>
        <dbReference type="ARBA" id="ARBA00023136"/>
    </source>
</evidence>
<feature type="transmembrane region" description="Helical" evidence="12">
    <location>
        <begin position="535"/>
        <end position="553"/>
    </location>
</feature>
<protein>
    <submittedName>
        <fullName evidence="16">Putative potassium transporter 12 isoform X2</fullName>
    </submittedName>
</protein>
<evidence type="ECO:0000256" key="3">
    <source>
        <dbReference type="ARBA" id="ARBA00008440"/>
    </source>
</evidence>
<dbReference type="PANTHER" id="PTHR30540">
    <property type="entry name" value="OSMOTIC STRESS POTASSIUM TRANSPORTER"/>
    <property type="match status" value="1"/>
</dbReference>
<dbReference type="Pfam" id="PF22776">
    <property type="entry name" value="K_trans_C"/>
    <property type="match status" value="1"/>
</dbReference>
<evidence type="ECO:0000256" key="11">
    <source>
        <dbReference type="SAM" id="MobiDB-lite"/>
    </source>
</evidence>
<dbReference type="Pfam" id="PF00892">
    <property type="entry name" value="EamA"/>
    <property type="match status" value="2"/>
</dbReference>
<feature type="transmembrane region" description="Helical" evidence="12">
    <location>
        <begin position="240"/>
        <end position="261"/>
    </location>
</feature>
<feature type="transmembrane region" description="Helical" evidence="12">
    <location>
        <begin position="604"/>
        <end position="627"/>
    </location>
</feature>
<feature type="transmembrane region" description="Helical" evidence="12">
    <location>
        <begin position="65"/>
        <end position="84"/>
    </location>
</feature>
<reference evidence="16" key="1">
    <citation type="journal article" date="2019" name="Sci. Rep.">
        <title>Draft genome of Tanacetum cinerariifolium, the natural source of mosquito coil.</title>
        <authorList>
            <person name="Yamashiro T."/>
            <person name="Shiraishi A."/>
            <person name="Satake H."/>
            <person name="Nakayama K."/>
        </authorList>
    </citation>
    <scope>NUCLEOTIDE SEQUENCE</scope>
</reference>
<dbReference type="AlphaFoldDB" id="A0A6L2P925"/>
<keyword evidence="4" id="KW-0813">Transport</keyword>